<dbReference type="InterPro" id="IPR005822">
    <property type="entry name" value="Ribosomal_uL13"/>
</dbReference>
<comment type="function">
    <text evidence="6 8">This protein is one of the early assembly proteins of the 50S ribosomal subunit, although it is not seen to bind rRNA by itself. It is important during the early stages of 50S assembly.</text>
</comment>
<dbReference type="GO" id="GO:0017148">
    <property type="term" value="P:negative regulation of translation"/>
    <property type="evidence" value="ECO:0007669"/>
    <property type="project" value="TreeGrafter"/>
</dbReference>
<dbReference type="InterPro" id="IPR005823">
    <property type="entry name" value="Ribosomal_uL13_bac-type"/>
</dbReference>
<gene>
    <name evidence="6 8" type="primary">rplM</name>
    <name evidence="9" type="ORF">AVDCRST_MAG18-2756</name>
</gene>
<accession>A0A6J4VMM6</accession>
<evidence type="ECO:0000256" key="1">
    <source>
        <dbReference type="ARBA" id="ARBA00006227"/>
    </source>
</evidence>
<evidence type="ECO:0000256" key="5">
    <source>
        <dbReference type="ARBA" id="ARBA00035201"/>
    </source>
</evidence>
<dbReference type="HAMAP" id="MF_01366">
    <property type="entry name" value="Ribosomal_uL13"/>
    <property type="match status" value="1"/>
</dbReference>
<evidence type="ECO:0000256" key="3">
    <source>
        <dbReference type="ARBA" id="ARBA00022980"/>
    </source>
</evidence>
<dbReference type="GO" id="GO:0003735">
    <property type="term" value="F:structural constituent of ribosome"/>
    <property type="evidence" value="ECO:0007669"/>
    <property type="project" value="InterPro"/>
</dbReference>
<dbReference type="NCBIfam" id="TIGR01066">
    <property type="entry name" value="rplM_bact"/>
    <property type="match status" value="1"/>
</dbReference>
<evidence type="ECO:0000313" key="9">
    <source>
        <dbReference type="EMBL" id="CAA9577853.1"/>
    </source>
</evidence>
<dbReference type="CDD" id="cd00392">
    <property type="entry name" value="Ribosomal_L13"/>
    <property type="match status" value="1"/>
</dbReference>
<dbReference type="GO" id="GO:1990904">
    <property type="term" value="C:ribonucleoprotein complex"/>
    <property type="evidence" value="ECO:0007669"/>
    <property type="project" value="UniProtKB-KW"/>
</dbReference>
<comment type="similarity">
    <text evidence="1 6 7">Belongs to the universal ribosomal protein uL13 family.</text>
</comment>
<dbReference type="FunFam" id="3.90.1180.10:FF:000001">
    <property type="entry name" value="50S ribosomal protein L13"/>
    <property type="match status" value="1"/>
</dbReference>
<name>A0A6J4VMM6_9BACT</name>
<dbReference type="AlphaFoldDB" id="A0A6J4VMM6"/>
<dbReference type="GO" id="GO:0005840">
    <property type="term" value="C:ribosome"/>
    <property type="evidence" value="ECO:0007669"/>
    <property type="project" value="UniProtKB-KW"/>
</dbReference>
<evidence type="ECO:0000256" key="7">
    <source>
        <dbReference type="RuleBase" id="RU003877"/>
    </source>
</evidence>
<evidence type="ECO:0000256" key="6">
    <source>
        <dbReference type="HAMAP-Rule" id="MF_01366"/>
    </source>
</evidence>
<dbReference type="PANTHER" id="PTHR11545:SF2">
    <property type="entry name" value="LARGE RIBOSOMAL SUBUNIT PROTEIN UL13M"/>
    <property type="match status" value="1"/>
</dbReference>
<proteinExistence type="inferred from homology"/>
<keyword evidence="4 6" id="KW-0687">Ribonucleoprotein</keyword>
<organism evidence="9">
    <name type="scientific">uncultured Thermomicrobiales bacterium</name>
    <dbReference type="NCBI Taxonomy" id="1645740"/>
    <lineage>
        <taxon>Bacteria</taxon>
        <taxon>Pseudomonadati</taxon>
        <taxon>Thermomicrobiota</taxon>
        <taxon>Thermomicrobia</taxon>
        <taxon>Thermomicrobiales</taxon>
        <taxon>environmental samples</taxon>
    </lineage>
</organism>
<dbReference type="Gene3D" id="3.90.1180.10">
    <property type="entry name" value="Ribosomal protein L13"/>
    <property type="match status" value="1"/>
</dbReference>
<sequence>MKAIGTKTYSANAAAAKAGQRWYVIDAEGQVLGRVASTVAQLLRGKGKPTFTPHMDGGDYVVVVNAEKIVVTGAKETDKIYYRHSNFPGGLKSTRLKDMRAKHPARILESAVKGMLPKNSLGAKIYLHMKVYAGPEHPHEAQKPVRLELMSQGHKRGQVVGGMSAVAPAAE</sequence>
<dbReference type="GO" id="GO:0006412">
    <property type="term" value="P:translation"/>
    <property type="evidence" value="ECO:0007669"/>
    <property type="project" value="UniProtKB-UniRule"/>
</dbReference>
<evidence type="ECO:0000256" key="2">
    <source>
        <dbReference type="ARBA" id="ARBA00011838"/>
    </source>
</evidence>
<dbReference type="PANTHER" id="PTHR11545">
    <property type="entry name" value="RIBOSOMAL PROTEIN L13"/>
    <property type="match status" value="1"/>
</dbReference>
<dbReference type="Pfam" id="PF00572">
    <property type="entry name" value="Ribosomal_L13"/>
    <property type="match status" value="1"/>
</dbReference>
<reference evidence="9" key="1">
    <citation type="submission" date="2020-02" db="EMBL/GenBank/DDBJ databases">
        <authorList>
            <person name="Meier V. D."/>
        </authorList>
    </citation>
    <scope>NUCLEOTIDE SEQUENCE</scope>
    <source>
        <strain evidence="9">AVDCRST_MAG18</strain>
    </source>
</reference>
<dbReference type="InterPro" id="IPR023563">
    <property type="entry name" value="Ribosomal_uL13_CS"/>
</dbReference>
<dbReference type="EMBL" id="CADCWN010000211">
    <property type="protein sequence ID" value="CAA9577853.1"/>
    <property type="molecule type" value="Genomic_DNA"/>
</dbReference>
<evidence type="ECO:0000256" key="8">
    <source>
        <dbReference type="RuleBase" id="RU003878"/>
    </source>
</evidence>
<comment type="subunit">
    <text evidence="2 6">Part of the 50S ribosomal subunit.</text>
</comment>
<keyword evidence="3 6" id="KW-0689">Ribosomal protein</keyword>
<dbReference type="InterPro" id="IPR036899">
    <property type="entry name" value="Ribosomal_uL13_sf"/>
</dbReference>
<dbReference type="GO" id="GO:0003729">
    <property type="term" value="F:mRNA binding"/>
    <property type="evidence" value="ECO:0007669"/>
    <property type="project" value="UniProtKB-ARBA"/>
</dbReference>
<protein>
    <recommendedName>
        <fullName evidence="5 6">Large ribosomal subunit protein uL13</fullName>
    </recommendedName>
</protein>
<dbReference type="SUPFAM" id="SSF52161">
    <property type="entry name" value="Ribosomal protein L13"/>
    <property type="match status" value="1"/>
</dbReference>
<dbReference type="PROSITE" id="PS00783">
    <property type="entry name" value="RIBOSOMAL_L13"/>
    <property type="match status" value="1"/>
</dbReference>
<evidence type="ECO:0000256" key="4">
    <source>
        <dbReference type="ARBA" id="ARBA00023274"/>
    </source>
</evidence>